<proteinExistence type="predicted"/>
<dbReference type="PANTHER" id="PTHR35271">
    <property type="entry name" value="ABC TRANSPORTER, SUBSTRATE-BINDING LIPOPROTEIN-RELATED"/>
    <property type="match status" value="1"/>
</dbReference>
<protein>
    <submittedName>
        <fullName evidence="1">Putative ABC transport system substrate-binding protein</fullName>
    </submittedName>
</protein>
<dbReference type="AlphaFoldDB" id="A0A1M7J501"/>
<evidence type="ECO:0000313" key="1">
    <source>
        <dbReference type="EMBL" id="SEE47710.1"/>
    </source>
</evidence>
<gene>
    <name evidence="1" type="ORF">SAMN05444171_7651</name>
</gene>
<dbReference type="RefSeq" id="WP_074830144.1">
    <property type="nucleotide sequence ID" value="NZ_FNTI01000001.1"/>
</dbReference>
<dbReference type="EMBL" id="FNTI01000001">
    <property type="protein sequence ID" value="SEE47710.1"/>
    <property type="molecule type" value="Genomic_DNA"/>
</dbReference>
<dbReference type="InterPro" id="IPR007487">
    <property type="entry name" value="ABC_transpt-TYRBP-like"/>
</dbReference>
<sequence length="329" mass="35431">MRRREFITLVGGAAASWPFGTEAQQSDRVKRVGVLFARAQNDGQVHAQVYEQEMQKLGWSKDHNVRFDYRWAAGDPERISTFAKEVVDARPDVIVGHTTAAVAALLRETRTIPIVFIGVTDPIGSGFVTSLSRPGGNLTGFVDLEPSLGSKWVELLKQMVPNLTRLGCIFNPATAVGGGSYYMSSVESAASSLGVQAVATPAHNAEEIERVLTSLAGDPAAGLVVMPDIFNGVHRTLIISTANHLRVPAVYAFRFFATGGGLASYGIDLTDLFRRGAVYTDRVLRGALAADLPVQLPTKFELVINLKTAKELGLEVPPSLVARADEVIE</sequence>
<dbReference type="PANTHER" id="PTHR35271:SF1">
    <property type="entry name" value="ABC TRANSPORTER, SUBSTRATE-BINDING LIPOPROTEIN"/>
    <property type="match status" value="1"/>
</dbReference>
<dbReference type="Proteomes" id="UP000183208">
    <property type="component" value="Unassembled WGS sequence"/>
</dbReference>
<dbReference type="Pfam" id="PF04392">
    <property type="entry name" value="ABC_sub_bind"/>
    <property type="match status" value="1"/>
</dbReference>
<organism evidence="1 2">
    <name type="scientific">Bradyrhizobium lablabi</name>
    <dbReference type="NCBI Taxonomy" id="722472"/>
    <lineage>
        <taxon>Bacteria</taxon>
        <taxon>Pseudomonadati</taxon>
        <taxon>Pseudomonadota</taxon>
        <taxon>Alphaproteobacteria</taxon>
        <taxon>Hyphomicrobiales</taxon>
        <taxon>Nitrobacteraceae</taxon>
        <taxon>Bradyrhizobium</taxon>
    </lineage>
</organism>
<dbReference type="CDD" id="cd06325">
    <property type="entry name" value="PBP1_ABC_unchar_transporter"/>
    <property type="match status" value="1"/>
</dbReference>
<dbReference type="Gene3D" id="3.40.50.2300">
    <property type="match status" value="2"/>
</dbReference>
<evidence type="ECO:0000313" key="2">
    <source>
        <dbReference type="Proteomes" id="UP000183208"/>
    </source>
</evidence>
<dbReference type="OrthoDB" id="9776955at2"/>
<accession>A0A1M7J501</accession>
<reference evidence="1 2" key="1">
    <citation type="submission" date="2016-10" db="EMBL/GenBank/DDBJ databases">
        <authorList>
            <person name="de Groot N.N."/>
        </authorList>
    </citation>
    <scope>NUCLEOTIDE SEQUENCE [LARGE SCALE GENOMIC DNA]</scope>
    <source>
        <strain evidence="1 2">GAS522</strain>
    </source>
</reference>
<name>A0A1M7J501_9BRAD</name>